<keyword evidence="8" id="KW-0472">Membrane</keyword>
<protein>
    <recommendedName>
        <fullName evidence="9">Radical SAM core domain-containing protein</fullName>
    </recommendedName>
</protein>
<dbReference type="PANTHER" id="PTHR21339">
    <property type="entry name" value="RADICAL S-ADENOSYL METHIONINE DOMAIN-CONTAINING PROTEIN 2"/>
    <property type="match status" value="1"/>
</dbReference>
<dbReference type="InterPro" id="IPR007197">
    <property type="entry name" value="rSAM"/>
</dbReference>
<evidence type="ECO:0000256" key="1">
    <source>
        <dbReference type="ARBA" id="ARBA00001966"/>
    </source>
</evidence>
<dbReference type="Pfam" id="PF04055">
    <property type="entry name" value="Radical_SAM"/>
    <property type="match status" value="1"/>
</dbReference>
<keyword evidence="7" id="KW-0051">Antiviral defense</keyword>
<dbReference type="SMART" id="SM00729">
    <property type="entry name" value="Elp3"/>
    <property type="match status" value="1"/>
</dbReference>
<evidence type="ECO:0000256" key="8">
    <source>
        <dbReference type="SAM" id="Phobius"/>
    </source>
</evidence>
<keyword evidence="5" id="KW-0408">Iron</keyword>
<organism evidence="10 11">
    <name type="scientific">Favolaschia claudopus</name>
    <dbReference type="NCBI Taxonomy" id="2862362"/>
    <lineage>
        <taxon>Eukaryota</taxon>
        <taxon>Fungi</taxon>
        <taxon>Dikarya</taxon>
        <taxon>Basidiomycota</taxon>
        <taxon>Agaricomycotina</taxon>
        <taxon>Agaricomycetes</taxon>
        <taxon>Agaricomycetidae</taxon>
        <taxon>Agaricales</taxon>
        <taxon>Marasmiineae</taxon>
        <taxon>Mycenaceae</taxon>
        <taxon>Favolaschia</taxon>
    </lineage>
</organism>
<keyword evidence="4" id="KW-0479">Metal-binding</keyword>
<accession>A0AAW0AYD1</accession>
<evidence type="ECO:0000256" key="3">
    <source>
        <dbReference type="ARBA" id="ARBA00022691"/>
    </source>
</evidence>
<dbReference type="GO" id="GO:0051539">
    <property type="term" value="F:4 iron, 4 sulfur cluster binding"/>
    <property type="evidence" value="ECO:0007669"/>
    <property type="project" value="UniProtKB-KW"/>
</dbReference>
<keyword evidence="8" id="KW-0812">Transmembrane</keyword>
<feature type="transmembrane region" description="Helical" evidence="8">
    <location>
        <begin position="39"/>
        <end position="61"/>
    </location>
</feature>
<dbReference type="CDD" id="cd01335">
    <property type="entry name" value="Radical_SAM"/>
    <property type="match status" value="1"/>
</dbReference>
<evidence type="ECO:0000256" key="6">
    <source>
        <dbReference type="ARBA" id="ARBA00023014"/>
    </source>
</evidence>
<comment type="caution">
    <text evidence="10">The sequence shown here is derived from an EMBL/GenBank/DDBJ whole genome shotgun (WGS) entry which is preliminary data.</text>
</comment>
<gene>
    <name evidence="10" type="ORF">R3P38DRAFT_2982267</name>
</gene>
<dbReference type="NCBIfam" id="NF038283">
    <property type="entry name" value="viperin_w_prok"/>
    <property type="match status" value="1"/>
</dbReference>
<dbReference type="SFLD" id="SFLDG01067">
    <property type="entry name" value="SPASM/twitch_domain_containing"/>
    <property type="match status" value="1"/>
</dbReference>
<dbReference type="SUPFAM" id="SSF102114">
    <property type="entry name" value="Radical SAM enzymes"/>
    <property type="match status" value="1"/>
</dbReference>
<dbReference type="Proteomes" id="UP001362999">
    <property type="component" value="Unassembled WGS sequence"/>
</dbReference>
<keyword evidence="6" id="KW-0411">Iron-sulfur</keyword>
<dbReference type="GO" id="GO:0046872">
    <property type="term" value="F:metal ion binding"/>
    <property type="evidence" value="ECO:0007669"/>
    <property type="project" value="UniProtKB-KW"/>
</dbReference>
<evidence type="ECO:0000256" key="4">
    <source>
        <dbReference type="ARBA" id="ARBA00022723"/>
    </source>
</evidence>
<dbReference type="EMBL" id="JAWWNJ010000046">
    <property type="protein sequence ID" value="KAK7018335.1"/>
    <property type="molecule type" value="Genomic_DNA"/>
</dbReference>
<proteinExistence type="predicted"/>
<dbReference type="SFLD" id="SFLDS00029">
    <property type="entry name" value="Radical_SAM"/>
    <property type="match status" value="1"/>
</dbReference>
<dbReference type="InterPro" id="IPR058240">
    <property type="entry name" value="rSAM_sf"/>
</dbReference>
<evidence type="ECO:0000313" key="11">
    <source>
        <dbReference type="Proteomes" id="UP001362999"/>
    </source>
</evidence>
<name>A0AAW0AYD1_9AGAR</name>
<evidence type="ECO:0000256" key="2">
    <source>
        <dbReference type="ARBA" id="ARBA00022485"/>
    </source>
</evidence>
<keyword evidence="2" id="KW-0004">4Fe-4S</keyword>
<dbReference type="InterPro" id="IPR051196">
    <property type="entry name" value="RSAD2/Viperin_antiviral"/>
</dbReference>
<dbReference type="AlphaFoldDB" id="A0AAW0AYD1"/>
<dbReference type="PANTHER" id="PTHR21339:SF0">
    <property type="entry name" value="S-ADENOSYLMETHIONINE-DEPENDENT NUCLEOTIDE DEHYDRATASE RSAD2"/>
    <property type="match status" value="1"/>
</dbReference>
<dbReference type="SFLD" id="SFLDF00318">
    <property type="entry name" value="Viperin"/>
    <property type="match status" value="1"/>
</dbReference>
<sequence>MTQSERSSAITERRTYLKYGCGVQKTRFTPAPMDSFNTLYALSAAAGAAMLSFLYISVNLIRLGKSLPLSSPPPHTKPVSVNYHFTRKCNKTCAFCFHTEKSSHVASQDDMKRGLRLLRDAGMRKINFAGGEPFLYPKELAMLCRFCKEELGLESVSIITNGTRVREGWMRVNARWIDVLGVSCDSFNEETNIRIGRGTGENVTQLFRIRSWCEELGVKFKLNTVVCAHNWQEDMAAIVERLDPFRWKVFQVLLVEGENDADGTADTELDKRKRDARELLISDEQFRDFCTRHEQLPCFVPEPNTLMASSYLILDEYLCFLDKGAGREKQSRCILEVGVQAALEEVRWDEEAFRARGGEYDWSKDVQEGSDGGCCGEMSKDLEW</sequence>
<keyword evidence="8" id="KW-1133">Transmembrane helix</keyword>
<keyword evidence="3" id="KW-0949">S-adenosyl-L-methionine</keyword>
<feature type="domain" description="Radical SAM core" evidence="9">
    <location>
        <begin position="75"/>
        <end position="287"/>
    </location>
</feature>
<evidence type="ECO:0000256" key="7">
    <source>
        <dbReference type="ARBA" id="ARBA00023118"/>
    </source>
</evidence>
<evidence type="ECO:0000313" key="10">
    <source>
        <dbReference type="EMBL" id="KAK7018335.1"/>
    </source>
</evidence>
<dbReference type="Gene3D" id="3.20.20.70">
    <property type="entry name" value="Aldolase class I"/>
    <property type="match status" value="1"/>
</dbReference>
<dbReference type="PROSITE" id="PS51918">
    <property type="entry name" value="RADICAL_SAM"/>
    <property type="match status" value="1"/>
</dbReference>
<dbReference type="InterPro" id="IPR006638">
    <property type="entry name" value="Elp3/MiaA/NifB-like_rSAM"/>
</dbReference>
<evidence type="ECO:0000256" key="5">
    <source>
        <dbReference type="ARBA" id="ARBA00023004"/>
    </source>
</evidence>
<keyword evidence="11" id="KW-1185">Reference proteome</keyword>
<reference evidence="10 11" key="1">
    <citation type="journal article" date="2024" name="J Genomics">
        <title>Draft genome sequencing and assembly of Favolaschia claudopus CIRM-BRFM 2984 isolated from oak limbs.</title>
        <authorList>
            <person name="Navarro D."/>
            <person name="Drula E."/>
            <person name="Chaduli D."/>
            <person name="Cazenave R."/>
            <person name="Ahrendt S."/>
            <person name="Wang J."/>
            <person name="Lipzen A."/>
            <person name="Daum C."/>
            <person name="Barry K."/>
            <person name="Grigoriev I.V."/>
            <person name="Favel A."/>
            <person name="Rosso M.N."/>
            <person name="Martin F."/>
        </authorList>
    </citation>
    <scope>NUCLEOTIDE SEQUENCE [LARGE SCALE GENOMIC DNA]</scope>
    <source>
        <strain evidence="10 11">CIRM-BRFM 2984</strain>
    </source>
</reference>
<evidence type="ECO:0000259" key="9">
    <source>
        <dbReference type="PROSITE" id="PS51918"/>
    </source>
</evidence>
<dbReference type="InterPro" id="IPR013785">
    <property type="entry name" value="Aldolase_TIM"/>
</dbReference>
<dbReference type="GO" id="GO:0051607">
    <property type="term" value="P:defense response to virus"/>
    <property type="evidence" value="ECO:0007669"/>
    <property type="project" value="UniProtKB-KW"/>
</dbReference>
<dbReference type="SFLD" id="SFLDG01088">
    <property type="entry name" value="antiviral_proteins"/>
    <property type="match status" value="1"/>
</dbReference>
<dbReference type="GO" id="GO:0003824">
    <property type="term" value="F:catalytic activity"/>
    <property type="evidence" value="ECO:0007669"/>
    <property type="project" value="InterPro"/>
</dbReference>
<comment type="cofactor">
    <cofactor evidence="1">
        <name>[4Fe-4S] cluster</name>
        <dbReference type="ChEBI" id="CHEBI:49883"/>
    </cofactor>
</comment>